<dbReference type="Proteomes" id="UP000009183">
    <property type="component" value="Chromosome 7"/>
</dbReference>
<dbReference type="InParanoid" id="F6HZY5"/>
<sequence length="28" mass="3270">MIFVDLFSLSTSFSVIVQRILSCQMKEF</sequence>
<dbReference type="HOGENOM" id="CLU_3413563_0_0_1"/>
<protein>
    <submittedName>
        <fullName evidence="1">Uncharacterized protein</fullName>
    </submittedName>
</protein>
<accession>F6HZY5</accession>
<reference evidence="2" key="1">
    <citation type="journal article" date="2007" name="Nature">
        <title>The grapevine genome sequence suggests ancestral hexaploidization in major angiosperm phyla.</title>
        <authorList>
            <consortium name="The French-Italian Public Consortium for Grapevine Genome Characterization."/>
            <person name="Jaillon O."/>
            <person name="Aury J.-M."/>
            <person name="Noel B."/>
            <person name="Policriti A."/>
            <person name="Clepet C."/>
            <person name="Casagrande A."/>
            <person name="Choisne N."/>
            <person name="Aubourg S."/>
            <person name="Vitulo N."/>
            <person name="Jubin C."/>
            <person name="Vezzi A."/>
            <person name="Legeai F."/>
            <person name="Hugueney P."/>
            <person name="Dasilva C."/>
            <person name="Horner D."/>
            <person name="Mica E."/>
            <person name="Jublot D."/>
            <person name="Poulain J."/>
            <person name="Bruyere C."/>
            <person name="Billault A."/>
            <person name="Segurens B."/>
            <person name="Gouyvenoux M."/>
            <person name="Ugarte E."/>
            <person name="Cattonaro F."/>
            <person name="Anthouard V."/>
            <person name="Vico V."/>
            <person name="Del Fabbro C."/>
            <person name="Alaux M."/>
            <person name="Di Gaspero G."/>
            <person name="Dumas V."/>
            <person name="Felice N."/>
            <person name="Paillard S."/>
            <person name="Juman I."/>
            <person name="Moroldo M."/>
            <person name="Scalabrin S."/>
            <person name="Canaguier A."/>
            <person name="Le Clainche I."/>
            <person name="Malacrida G."/>
            <person name="Durand E."/>
            <person name="Pesole G."/>
            <person name="Laucou V."/>
            <person name="Chatelet P."/>
            <person name="Merdinoglu D."/>
            <person name="Delledonne M."/>
            <person name="Pezzotti M."/>
            <person name="Lecharny A."/>
            <person name="Scarpelli C."/>
            <person name="Artiguenave F."/>
            <person name="Pe M.E."/>
            <person name="Valle G."/>
            <person name="Morgante M."/>
            <person name="Caboche M."/>
            <person name="Adam-Blondon A.-F."/>
            <person name="Weissenbach J."/>
            <person name="Quetier F."/>
            <person name="Wincker P."/>
        </authorList>
    </citation>
    <scope>NUCLEOTIDE SEQUENCE [LARGE SCALE GENOMIC DNA]</scope>
    <source>
        <strain evidence="2">cv. Pinot noir / PN40024</strain>
    </source>
</reference>
<organism evidence="1 2">
    <name type="scientific">Vitis vinifera</name>
    <name type="common">Grape</name>
    <dbReference type="NCBI Taxonomy" id="29760"/>
    <lineage>
        <taxon>Eukaryota</taxon>
        <taxon>Viridiplantae</taxon>
        <taxon>Streptophyta</taxon>
        <taxon>Embryophyta</taxon>
        <taxon>Tracheophyta</taxon>
        <taxon>Spermatophyta</taxon>
        <taxon>Magnoliopsida</taxon>
        <taxon>eudicotyledons</taxon>
        <taxon>Gunneridae</taxon>
        <taxon>Pentapetalae</taxon>
        <taxon>rosids</taxon>
        <taxon>Vitales</taxon>
        <taxon>Vitaceae</taxon>
        <taxon>Viteae</taxon>
        <taxon>Vitis</taxon>
    </lineage>
</organism>
<gene>
    <name evidence="1" type="ordered locus">VIT_07s0005g05750</name>
</gene>
<evidence type="ECO:0000313" key="1">
    <source>
        <dbReference type="EMBL" id="CCB60251.1"/>
    </source>
</evidence>
<dbReference type="PaxDb" id="29760-VIT_07s0005g05750.t01"/>
<proteinExistence type="predicted"/>
<dbReference type="AlphaFoldDB" id="F6HZY5"/>
<evidence type="ECO:0000313" key="2">
    <source>
        <dbReference type="Proteomes" id="UP000009183"/>
    </source>
</evidence>
<dbReference type="EMBL" id="FN596502">
    <property type="protein sequence ID" value="CCB60251.1"/>
    <property type="molecule type" value="Genomic_DNA"/>
</dbReference>
<name>F6HZY5_VITVI</name>
<keyword evidence="2" id="KW-1185">Reference proteome</keyword>